<evidence type="ECO:0000259" key="12">
    <source>
        <dbReference type="Pfam" id="PF08245"/>
    </source>
</evidence>
<evidence type="ECO:0000256" key="7">
    <source>
        <dbReference type="ARBA" id="ARBA00022842"/>
    </source>
</evidence>
<comment type="similarity">
    <text evidence="1 10">Belongs to the folylpolyglutamate synthase family.</text>
</comment>
<keyword evidence="5 10" id="KW-0547">Nucleotide-binding</keyword>
<dbReference type="EMBL" id="JARULN010000002">
    <property type="protein sequence ID" value="MDG5753121.1"/>
    <property type="molecule type" value="Genomic_DNA"/>
</dbReference>
<proteinExistence type="inferred from homology"/>
<dbReference type="SUPFAM" id="SSF53244">
    <property type="entry name" value="MurD-like peptide ligases, peptide-binding domain"/>
    <property type="match status" value="1"/>
</dbReference>
<feature type="domain" description="Mur ligase central" evidence="12">
    <location>
        <begin position="136"/>
        <end position="270"/>
    </location>
</feature>
<dbReference type="Pfam" id="PF08245">
    <property type="entry name" value="Mur_ligase_M"/>
    <property type="match status" value="1"/>
</dbReference>
<dbReference type="GO" id="GO:0016874">
    <property type="term" value="F:ligase activity"/>
    <property type="evidence" value="ECO:0007669"/>
    <property type="project" value="UniProtKB-KW"/>
</dbReference>
<dbReference type="Proteomes" id="UP001218246">
    <property type="component" value="Unassembled WGS sequence"/>
</dbReference>
<gene>
    <name evidence="13" type="ORF">P6P90_03800</name>
</gene>
<dbReference type="EC" id="6.3.2.17" evidence="2"/>
<dbReference type="InterPro" id="IPR001645">
    <property type="entry name" value="Folylpolyglutamate_synth"/>
</dbReference>
<dbReference type="InterPro" id="IPR004101">
    <property type="entry name" value="Mur_ligase_C"/>
</dbReference>
<evidence type="ECO:0000313" key="14">
    <source>
        <dbReference type="Proteomes" id="UP001218246"/>
    </source>
</evidence>
<dbReference type="SUPFAM" id="SSF53623">
    <property type="entry name" value="MurD-like peptide ligases, catalytic domain"/>
    <property type="match status" value="1"/>
</dbReference>
<dbReference type="Gene3D" id="3.90.190.20">
    <property type="entry name" value="Mur ligase, C-terminal domain"/>
    <property type="match status" value="1"/>
</dbReference>
<evidence type="ECO:0000256" key="1">
    <source>
        <dbReference type="ARBA" id="ARBA00008276"/>
    </source>
</evidence>
<organism evidence="13 14">
    <name type="scientific">Ectobacillus antri</name>
    <dbReference type="NCBI Taxonomy" id="2486280"/>
    <lineage>
        <taxon>Bacteria</taxon>
        <taxon>Bacillati</taxon>
        <taxon>Bacillota</taxon>
        <taxon>Bacilli</taxon>
        <taxon>Bacillales</taxon>
        <taxon>Bacillaceae</taxon>
        <taxon>Ectobacillus</taxon>
    </lineage>
</organism>
<dbReference type="PIRSF" id="PIRSF001563">
    <property type="entry name" value="Folylpolyglu_synth"/>
    <property type="match status" value="1"/>
</dbReference>
<dbReference type="NCBIfam" id="TIGR01499">
    <property type="entry name" value="folC"/>
    <property type="match status" value="1"/>
</dbReference>
<name>A0ABT6H150_9BACI</name>
<feature type="domain" description="Mur ligase C-terminal" evidence="11">
    <location>
        <begin position="300"/>
        <end position="415"/>
    </location>
</feature>
<dbReference type="InterPro" id="IPR036565">
    <property type="entry name" value="Mur-like_cat_sf"/>
</dbReference>
<keyword evidence="14" id="KW-1185">Reference proteome</keyword>
<dbReference type="PANTHER" id="PTHR11136:SF0">
    <property type="entry name" value="DIHYDROFOLATE SYNTHETASE-RELATED"/>
    <property type="match status" value="1"/>
</dbReference>
<sequence length="429" mass="48142">MRTYKEALDWIHSRLQFGIKPGLERMEWMLNELGNPHKKIACVHIAGTNGKGSTVTYMRTILQEAGYTIGTFTSPYIETFNERISVNGTPISDEDITYLVQMVKPAVDKLEQTNLGAATEFEIITVMAFYYFGFVQACDVVLLETGLGGRYDSTNVVHPLLSVITTIGHDHMHILGETLAAIAGEKAGIIKHSVPVITGVSQPEAVEVILAEASSQKAPVYQLHTDFTSRYIASSEEGEVFSFTSEKDSWERLIISMKGEHQVHNASLALRGVLYLRDHHRFNITNQHIEKGLRQAFWLGRFEIVASKPDVILDGAHNPEGVNGLVKTLETHYGDRRITVLFTALGDKQVEGMIAALEGIANQMIFTTFDFPRAASPELLAVYSKQPIIYHNWKEAIEEVYGRLTQEDVFVITGSLYFIAEVRKYWRSR</sequence>
<evidence type="ECO:0000256" key="2">
    <source>
        <dbReference type="ARBA" id="ARBA00013025"/>
    </source>
</evidence>
<evidence type="ECO:0000256" key="4">
    <source>
        <dbReference type="ARBA" id="ARBA00022723"/>
    </source>
</evidence>
<keyword evidence="4" id="KW-0479">Metal-binding</keyword>
<keyword evidence="7" id="KW-0460">Magnesium</keyword>
<dbReference type="InterPro" id="IPR018109">
    <property type="entry name" value="Folylpolyglutamate_synth_CS"/>
</dbReference>
<evidence type="ECO:0000256" key="5">
    <source>
        <dbReference type="ARBA" id="ARBA00022741"/>
    </source>
</evidence>
<dbReference type="InterPro" id="IPR013221">
    <property type="entry name" value="Mur_ligase_cen"/>
</dbReference>
<comment type="caution">
    <text evidence="13">The sequence shown here is derived from an EMBL/GenBank/DDBJ whole genome shotgun (WGS) entry which is preliminary data.</text>
</comment>
<keyword evidence="3 10" id="KW-0436">Ligase</keyword>
<evidence type="ECO:0000259" key="11">
    <source>
        <dbReference type="Pfam" id="PF02875"/>
    </source>
</evidence>
<dbReference type="PANTHER" id="PTHR11136">
    <property type="entry name" value="FOLYLPOLYGLUTAMATE SYNTHASE-RELATED"/>
    <property type="match status" value="1"/>
</dbReference>
<reference evidence="13 14" key="1">
    <citation type="submission" date="2023-04" db="EMBL/GenBank/DDBJ databases">
        <title>Ectobacillus antri isolated from activated sludge.</title>
        <authorList>
            <person name="Yan P."/>
            <person name="Liu X."/>
        </authorList>
    </citation>
    <scope>NUCLEOTIDE SEQUENCE [LARGE SCALE GENOMIC DNA]</scope>
    <source>
        <strain evidence="13 14">C18H</strain>
    </source>
</reference>
<dbReference type="InterPro" id="IPR036615">
    <property type="entry name" value="Mur_ligase_C_dom_sf"/>
</dbReference>
<dbReference type="PROSITE" id="PS01012">
    <property type="entry name" value="FOLYLPOLYGLU_SYNT_2"/>
    <property type="match status" value="1"/>
</dbReference>
<evidence type="ECO:0000313" key="13">
    <source>
        <dbReference type="EMBL" id="MDG5753121.1"/>
    </source>
</evidence>
<dbReference type="PROSITE" id="PS01011">
    <property type="entry name" value="FOLYLPOLYGLU_SYNT_1"/>
    <property type="match status" value="1"/>
</dbReference>
<evidence type="ECO:0000256" key="9">
    <source>
        <dbReference type="ARBA" id="ARBA00047493"/>
    </source>
</evidence>
<evidence type="ECO:0000256" key="8">
    <source>
        <dbReference type="ARBA" id="ARBA00030592"/>
    </source>
</evidence>
<dbReference type="Pfam" id="PF02875">
    <property type="entry name" value="Mur_ligase_C"/>
    <property type="match status" value="1"/>
</dbReference>
<accession>A0ABT6H150</accession>
<keyword evidence="6 10" id="KW-0067">ATP-binding</keyword>
<dbReference type="RefSeq" id="WP_278017796.1">
    <property type="nucleotide sequence ID" value="NZ_JARRRY010000001.1"/>
</dbReference>
<protein>
    <recommendedName>
        <fullName evidence="2">tetrahydrofolate synthase</fullName>
        <ecNumber evidence="2">6.3.2.17</ecNumber>
    </recommendedName>
    <alternativeName>
        <fullName evidence="8">Tetrahydrofolylpolyglutamate synthase</fullName>
    </alternativeName>
</protein>
<evidence type="ECO:0000256" key="3">
    <source>
        <dbReference type="ARBA" id="ARBA00022598"/>
    </source>
</evidence>
<evidence type="ECO:0000256" key="10">
    <source>
        <dbReference type="PIRNR" id="PIRNR001563"/>
    </source>
</evidence>
<evidence type="ECO:0000256" key="6">
    <source>
        <dbReference type="ARBA" id="ARBA00022840"/>
    </source>
</evidence>
<comment type="catalytic activity">
    <reaction evidence="9">
        <text>(6S)-5,6,7,8-tetrahydrofolyl-(gamma-L-Glu)(n) + L-glutamate + ATP = (6S)-5,6,7,8-tetrahydrofolyl-(gamma-L-Glu)(n+1) + ADP + phosphate + H(+)</text>
        <dbReference type="Rhea" id="RHEA:10580"/>
        <dbReference type="Rhea" id="RHEA-COMP:14738"/>
        <dbReference type="Rhea" id="RHEA-COMP:14740"/>
        <dbReference type="ChEBI" id="CHEBI:15378"/>
        <dbReference type="ChEBI" id="CHEBI:29985"/>
        <dbReference type="ChEBI" id="CHEBI:30616"/>
        <dbReference type="ChEBI" id="CHEBI:43474"/>
        <dbReference type="ChEBI" id="CHEBI:141005"/>
        <dbReference type="ChEBI" id="CHEBI:456216"/>
        <dbReference type="EC" id="6.3.2.17"/>
    </reaction>
</comment>
<dbReference type="Gene3D" id="3.40.1190.10">
    <property type="entry name" value="Mur-like, catalytic domain"/>
    <property type="match status" value="1"/>
</dbReference>